<dbReference type="Gene3D" id="3.40.630.30">
    <property type="match status" value="1"/>
</dbReference>
<evidence type="ECO:0000313" key="3">
    <source>
        <dbReference type="Proteomes" id="UP000323454"/>
    </source>
</evidence>
<keyword evidence="3" id="KW-1185">Reference proteome</keyword>
<dbReference type="AlphaFoldDB" id="A0A5B2XR05"/>
<accession>A0A5B2XR05</accession>
<dbReference type="EMBL" id="VUOB01000005">
    <property type="protein sequence ID" value="KAA2265836.1"/>
    <property type="molecule type" value="Genomic_DNA"/>
</dbReference>
<reference evidence="2 3" key="2">
    <citation type="submission" date="2019-09" db="EMBL/GenBank/DDBJ databases">
        <authorList>
            <person name="Jin C."/>
        </authorList>
    </citation>
    <scope>NUCLEOTIDE SEQUENCE [LARGE SCALE GENOMIC DNA]</scope>
    <source>
        <strain evidence="2 3">AN110305</strain>
    </source>
</reference>
<dbReference type="OrthoDB" id="9797178at2"/>
<protein>
    <submittedName>
        <fullName evidence="2">N-acetyltransferase</fullName>
    </submittedName>
</protein>
<dbReference type="Pfam" id="PF13527">
    <property type="entry name" value="Acetyltransf_9"/>
    <property type="match status" value="1"/>
</dbReference>
<feature type="domain" description="N-acetyltransferase" evidence="1">
    <location>
        <begin position="1"/>
        <end position="158"/>
    </location>
</feature>
<sequence length="174" mass="18668">MIIRRETPADIDAVHAVTEAAFRPRAEPGRDETIEVGLLRALRGDDGWIPALSLVAVDDEGEIVGHVLCTRATVGDTPVLGLGPLSVRPDRQRGGVGKALVHTVLGAADAMGEPLVALLGDPNYYGRFGFQLSDTHGVTPPVPEWQPHFQVRTLHAHDPSVRGLFAYAGPFNEL</sequence>
<name>A0A5B2XR05_9PSEU</name>
<organism evidence="2 3">
    <name type="scientific">Solihabitans fulvus</name>
    <dbReference type="NCBI Taxonomy" id="1892852"/>
    <lineage>
        <taxon>Bacteria</taxon>
        <taxon>Bacillati</taxon>
        <taxon>Actinomycetota</taxon>
        <taxon>Actinomycetes</taxon>
        <taxon>Pseudonocardiales</taxon>
        <taxon>Pseudonocardiaceae</taxon>
        <taxon>Solihabitans</taxon>
    </lineage>
</organism>
<reference evidence="2 3" key="1">
    <citation type="submission" date="2019-09" db="EMBL/GenBank/DDBJ databases">
        <title>Goodfellowia gen. nov., a new genus of the Pseudonocardineae related to Actinoalloteichus, containing Goodfellowia coeruleoviolacea gen. nov., comb. nov. gen. nov., comb. nov.</title>
        <authorList>
            <person name="Labeda D."/>
        </authorList>
    </citation>
    <scope>NUCLEOTIDE SEQUENCE [LARGE SCALE GENOMIC DNA]</scope>
    <source>
        <strain evidence="2 3">AN110305</strain>
    </source>
</reference>
<dbReference type="CDD" id="cd04301">
    <property type="entry name" value="NAT_SF"/>
    <property type="match status" value="1"/>
</dbReference>
<evidence type="ECO:0000259" key="1">
    <source>
        <dbReference type="PROSITE" id="PS51186"/>
    </source>
</evidence>
<dbReference type="GO" id="GO:0016747">
    <property type="term" value="F:acyltransferase activity, transferring groups other than amino-acyl groups"/>
    <property type="evidence" value="ECO:0007669"/>
    <property type="project" value="InterPro"/>
</dbReference>
<dbReference type="SUPFAM" id="SSF55729">
    <property type="entry name" value="Acyl-CoA N-acyltransferases (Nat)"/>
    <property type="match status" value="1"/>
</dbReference>
<dbReference type="InterPro" id="IPR000182">
    <property type="entry name" value="GNAT_dom"/>
</dbReference>
<proteinExistence type="predicted"/>
<keyword evidence="2" id="KW-0808">Transferase</keyword>
<dbReference type="Proteomes" id="UP000323454">
    <property type="component" value="Unassembled WGS sequence"/>
</dbReference>
<evidence type="ECO:0000313" key="2">
    <source>
        <dbReference type="EMBL" id="KAA2265836.1"/>
    </source>
</evidence>
<comment type="caution">
    <text evidence="2">The sequence shown here is derived from an EMBL/GenBank/DDBJ whole genome shotgun (WGS) entry which is preliminary data.</text>
</comment>
<gene>
    <name evidence="2" type="ORF">F0L68_03760</name>
</gene>
<dbReference type="PROSITE" id="PS51186">
    <property type="entry name" value="GNAT"/>
    <property type="match status" value="1"/>
</dbReference>
<dbReference type="InterPro" id="IPR016181">
    <property type="entry name" value="Acyl_CoA_acyltransferase"/>
</dbReference>